<dbReference type="InterPro" id="IPR029021">
    <property type="entry name" value="Prot-tyrosine_phosphatase-like"/>
</dbReference>
<dbReference type="Pfam" id="PF04273">
    <property type="entry name" value="BLH_phosphatase"/>
    <property type="match status" value="1"/>
</dbReference>
<evidence type="ECO:0000313" key="2">
    <source>
        <dbReference type="EMBL" id="OZI64885.1"/>
    </source>
</evidence>
<dbReference type="EMBL" id="NEVQ01000003">
    <property type="protein sequence ID" value="OZI64885.1"/>
    <property type="molecule type" value="Genomic_DNA"/>
</dbReference>
<gene>
    <name evidence="2" type="ORF">CAL20_04390</name>
</gene>
<feature type="domain" description="Beta-lactamase hydrolase-like protein phosphatase-like" evidence="1">
    <location>
        <begin position="6"/>
        <end position="113"/>
    </location>
</feature>
<name>A0A261UTA1_9BORD</name>
<comment type="caution">
    <text evidence="2">The sequence shown here is derived from an EMBL/GenBank/DDBJ whole genome shotgun (WGS) entry which is preliminary data.</text>
</comment>
<dbReference type="SUPFAM" id="SSF52799">
    <property type="entry name" value="(Phosphotyrosine protein) phosphatases II"/>
    <property type="match status" value="1"/>
</dbReference>
<dbReference type="Gene3D" id="3.90.190.10">
    <property type="entry name" value="Protein tyrosine phosphatase superfamily"/>
    <property type="match status" value="1"/>
</dbReference>
<evidence type="ECO:0000259" key="1">
    <source>
        <dbReference type="Pfam" id="PF04273"/>
    </source>
</evidence>
<reference evidence="2 3" key="1">
    <citation type="submission" date="2017-05" db="EMBL/GenBank/DDBJ databases">
        <title>Complete and WGS of Bordetella genogroups.</title>
        <authorList>
            <person name="Spilker T."/>
            <person name="LiPuma J."/>
        </authorList>
    </citation>
    <scope>NUCLEOTIDE SEQUENCE [LARGE SCALE GENOMIC DNA]</scope>
    <source>
        <strain evidence="2 3">AU9919</strain>
    </source>
</reference>
<dbReference type="InterPro" id="IPR005939">
    <property type="entry name" value="BLH_phosphatase-like"/>
</dbReference>
<sequence>MSDVQIRPLTEQFAVAPQLSPADMAGVAAAGYKSVIINRPDYEGGPDQPTAADVSAAARQAGLQVEYQPVVGSAMTADDVVRFAELLRTLPGPVLAYCRTGTRCTNLFVASQQLP</sequence>
<dbReference type="RefSeq" id="WP_094819856.1">
    <property type="nucleotide sequence ID" value="NZ_NEVO01000002.1"/>
</dbReference>
<protein>
    <submittedName>
        <fullName evidence="2">TIGR01244 family protein</fullName>
    </submittedName>
</protein>
<dbReference type="Proteomes" id="UP000216885">
    <property type="component" value="Unassembled WGS sequence"/>
</dbReference>
<keyword evidence="3" id="KW-1185">Reference proteome</keyword>
<dbReference type="NCBIfam" id="TIGR01244">
    <property type="entry name" value="TIGR01244 family sulfur transferase"/>
    <property type="match status" value="1"/>
</dbReference>
<dbReference type="GO" id="GO:0016787">
    <property type="term" value="F:hydrolase activity"/>
    <property type="evidence" value="ECO:0007669"/>
    <property type="project" value="InterPro"/>
</dbReference>
<organism evidence="2 3">
    <name type="scientific">Bordetella genomosp. 4</name>
    <dbReference type="NCBI Taxonomy" id="463044"/>
    <lineage>
        <taxon>Bacteria</taxon>
        <taxon>Pseudomonadati</taxon>
        <taxon>Pseudomonadota</taxon>
        <taxon>Betaproteobacteria</taxon>
        <taxon>Burkholderiales</taxon>
        <taxon>Alcaligenaceae</taxon>
        <taxon>Bordetella</taxon>
    </lineage>
</organism>
<proteinExistence type="predicted"/>
<accession>A0A261UTA1</accession>
<evidence type="ECO:0000313" key="3">
    <source>
        <dbReference type="Proteomes" id="UP000216885"/>
    </source>
</evidence>
<dbReference type="OrthoDB" id="9802771at2"/>
<dbReference type="AlphaFoldDB" id="A0A261UTA1"/>